<dbReference type="Pfam" id="PF09299">
    <property type="entry name" value="Mu-transpos_C"/>
    <property type="match status" value="1"/>
</dbReference>
<feature type="region of interest" description="Disordered" evidence="1">
    <location>
        <begin position="141"/>
        <end position="171"/>
    </location>
</feature>
<dbReference type="Gene3D" id="3.40.50.300">
    <property type="entry name" value="P-loop containing nucleotide triphosphate hydrolases"/>
    <property type="match status" value="1"/>
</dbReference>
<keyword evidence="5" id="KW-1185">Reference proteome</keyword>
<feature type="domain" description="ORC1/DEAH AAA+ ATPase" evidence="3">
    <location>
        <begin position="651"/>
        <end position="769"/>
    </location>
</feature>
<feature type="compositionally biased region" description="Basic and acidic residues" evidence="1">
    <location>
        <begin position="547"/>
        <end position="556"/>
    </location>
</feature>
<evidence type="ECO:0000313" key="5">
    <source>
        <dbReference type="Proteomes" id="UP000292547"/>
    </source>
</evidence>
<dbReference type="InterPro" id="IPR015378">
    <property type="entry name" value="Transposase-like_Mu_C"/>
</dbReference>
<sequence>MRTEGARMGASWPDRLGTGDRVRFDGQVCTVTGVCGGRVALRDVLGATDHIDVVALLAAEDFAFLGGGGTPSPDPSVPERALWWRQHVTEVLTGVPYGAPPGTKPRPGYDPTRHTLAEREDAKARELAVLGVGGAAARTVRRKRQRYQQRGLAGLTDGRAGRHAATDGPGLHPRVQAVVQEVVAAQPPDRPLPAGQLHERVLARLAVPIAAGELPRPSRAVVRRLAAQLLVHTGKERTGSVVAVGERVHLETVELPLPFGQEGPGRRLRLLVALDEATRLVLTAVVHAGPRPSLHATLLARMCAPTELWADWGALLSGNARPPNRRHAPPLVVRPAALVIDDVNAPGLRALREACANLGIHVRSARHLRPVDRVGVERTLQRFTSLFSEHLLSAAGQSAREAGWPPEMVQDLLEVWVARVWPDMPVSTAPIGGAHTPRTRHETLTATAGWTPVPIPPQYLTPFLKTAQRVVGSSGIRLGGRLYDAPDLKRLRQTTPPSTGRRPLEVRWDPYDLRNVWLRSGDAEWITARVMPPAEPPSLHLTLGNRPLDHTSRYADADQAGPEPSVGNQPAPTHAPADRPSLHDWRRFKNWMNSVSQLPTLADPTRALPEEVRLTYHARLPLRAPGVTAAARQIEDARTINRHTSGARYGVLLTGQAGTGKTTALWESARRCTAQEPDEETVPVVYTRLAPATSPRLLLAELGRRLGLPLRGSLTTADLVVQVSKAMETARTRLILVDEIQHLRSPGGAGTSVVEVLDYLCDRIPATFAFAGIGAPDALAGEVTRSPYRRLAPVHLSDLPPDEDWVRMISETEAALRLHAHEPGTLTAQAGFLHERTGGNVGRLAFLLRTAAVRAIREGTEQLTASLLSELPLPGQSGEAECGQPIWTA</sequence>
<name>A0A4P6TVB0_STRSO</name>
<evidence type="ECO:0000256" key="1">
    <source>
        <dbReference type="SAM" id="MobiDB-lite"/>
    </source>
</evidence>
<dbReference type="Proteomes" id="UP000292547">
    <property type="component" value="Chromosome"/>
</dbReference>
<evidence type="ECO:0000259" key="3">
    <source>
        <dbReference type="Pfam" id="PF13401"/>
    </source>
</evidence>
<dbReference type="InterPro" id="IPR049945">
    <property type="entry name" value="AAA_22"/>
</dbReference>
<dbReference type="EMBL" id="CP032229">
    <property type="protein sequence ID" value="QBJ91429.1"/>
    <property type="molecule type" value="Genomic_DNA"/>
</dbReference>
<dbReference type="KEGG" id="sseo:D0Z67_14805"/>
<reference evidence="4 5" key="1">
    <citation type="submission" date="2018-08" db="EMBL/GenBank/DDBJ databases">
        <title>The complete genome sequence of Streptomyces seoulensis, a pioneer strain for nickel superoxide dismutase discovery.</title>
        <authorList>
            <person name="Shin J."/>
            <person name="Lee J.-S."/>
            <person name="Lee E.-J."/>
            <person name="Youn H.-D."/>
        </authorList>
    </citation>
    <scope>NUCLEOTIDE SEQUENCE [LARGE SCALE GENOMIC DNA]</scope>
    <source>
        <strain evidence="4 5">KCTC 9819</strain>
    </source>
</reference>
<dbReference type="InterPro" id="IPR027417">
    <property type="entry name" value="P-loop_NTPase"/>
</dbReference>
<dbReference type="AlphaFoldDB" id="A0A4P6TVB0"/>
<dbReference type="STRING" id="73044.GCA_000725795_00156"/>
<feature type="region of interest" description="Disordered" evidence="1">
    <location>
        <begin position="537"/>
        <end position="581"/>
    </location>
</feature>
<gene>
    <name evidence="4" type="ORF">D0Z67_14805</name>
</gene>
<evidence type="ECO:0000313" key="4">
    <source>
        <dbReference type="EMBL" id="QBJ91429.1"/>
    </source>
</evidence>
<dbReference type="Pfam" id="PF13401">
    <property type="entry name" value="AAA_22"/>
    <property type="match status" value="1"/>
</dbReference>
<evidence type="ECO:0008006" key="6">
    <source>
        <dbReference type="Google" id="ProtNLM"/>
    </source>
</evidence>
<dbReference type="OrthoDB" id="52928at2"/>
<proteinExistence type="predicted"/>
<organism evidence="4 5">
    <name type="scientific">Streptomyces seoulensis</name>
    <dbReference type="NCBI Taxonomy" id="73044"/>
    <lineage>
        <taxon>Bacteria</taxon>
        <taxon>Bacillati</taxon>
        <taxon>Actinomycetota</taxon>
        <taxon>Actinomycetes</taxon>
        <taxon>Kitasatosporales</taxon>
        <taxon>Streptomycetaceae</taxon>
        <taxon>Streptomyces</taxon>
    </lineage>
</organism>
<evidence type="ECO:0000259" key="2">
    <source>
        <dbReference type="Pfam" id="PF09299"/>
    </source>
</evidence>
<dbReference type="SUPFAM" id="SSF52540">
    <property type="entry name" value="P-loop containing nucleoside triphosphate hydrolases"/>
    <property type="match status" value="1"/>
</dbReference>
<accession>A0A4P6TVB0</accession>
<protein>
    <recommendedName>
        <fullName evidence="6">AAA family ATPase</fullName>
    </recommendedName>
</protein>
<feature type="domain" description="Transposase-like Mu C-terminal" evidence="2">
    <location>
        <begin position="463"/>
        <end position="526"/>
    </location>
</feature>
<dbReference type="GO" id="GO:0016887">
    <property type="term" value="F:ATP hydrolysis activity"/>
    <property type="evidence" value="ECO:0007669"/>
    <property type="project" value="InterPro"/>
</dbReference>